<accession>A0A1W6MQG3</accession>
<evidence type="ECO:0000313" key="6">
    <source>
        <dbReference type="EMBL" id="ARN79828.1"/>
    </source>
</evidence>
<feature type="binding site" evidence="5">
    <location>
        <position position="194"/>
    </location>
    <ligand>
        <name>Ca(2+)</name>
        <dbReference type="ChEBI" id="CHEBI:29108"/>
    </ligand>
</feature>
<evidence type="ECO:0000256" key="5">
    <source>
        <dbReference type="PIRSR" id="PIRSR001227-2"/>
    </source>
</evidence>
<dbReference type="PANTHER" id="PTHR34218:SF4">
    <property type="entry name" value="ACYL-HOMOSERINE LACTONE ACYLASE QUIP"/>
    <property type="match status" value="1"/>
</dbReference>
<feature type="binding site" evidence="5">
    <location>
        <position position="333"/>
    </location>
    <ligand>
        <name>Ca(2+)</name>
        <dbReference type="ChEBI" id="CHEBI:29108"/>
    </ligand>
</feature>
<dbReference type="KEGG" id="mbry:B1812_00685"/>
<dbReference type="EMBL" id="CP019948">
    <property type="protein sequence ID" value="ARN79828.1"/>
    <property type="molecule type" value="Genomic_DNA"/>
</dbReference>
<dbReference type="InterPro" id="IPR029055">
    <property type="entry name" value="Ntn_hydrolases_N"/>
</dbReference>
<dbReference type="InterPro" id="IPR002692">
    <property type="entry name" value="S45"/>
</dbReference>
<dbReference type="InterPro" id="IPR014395">
    <property type="entry name" value="Pen/GL7ACA/AHL_acylase"/>
</dbReference>
<proteinExistence type="inferred from homology"/>
<dbReference type="Proteomes" id="UP000193978">
    <property type="component" value="Chromosome"/>
</dbReference>
<dbReference type="PANTHER" id="PTHR34218">
    <property type="entry name" value="PEPTIDASE S45 PENICILLIN AMIDASE"/>
    <property type="match status" value="1"/>
</dbReference>
<evidence type="ECO:0008006" key="8">
    <source>
        <dbReference type="Google" id="ProtNLM"/>
    </source>
</evidence>
<feature type="active site" description="Nucleophile" evidence="4">
    <location>
        <position position="259"/>
    </location>
</feature>
<dbReference type="Pfam" id="PF01804">
    <property type="entry name" value="Penicil_amidase"/>
    <property type="match status" value="1"/>
</dbReference>
<gene>
    <name evidence="6" type="ORF">B1812_00685</name>
</gene>
<dbReference type="InterPro" id="IPR043146">
    <property type="entry name" value="Penicillin_amidase_N_B-knob"/>
</dbReference>
<comment type="similarity">
    <text evidence="1">Belongs to the peptidase S45 family.</text>
</comment>
<dbReference type="CDD" id="cd03747">
    <property type="entry name" value="Ntn_PGA_like"/>
    <property type="match status" value="1"/>
</dbReference>
<keyword evidence="5" id="KW-0106">Calcium</keyword>
<dbReference type="OrthoDB" id="9760084at2"/>
<dbReference type="GO" id="GO:0017000">
    <property type="term" value="P:antibiotic biosynthetic process"/>
    <property type="evidence" value="ECO:0007669"/>
    <property type="project" value="InterPro"/>
</dbReference>
<dbReference type="GO" id="GO:0016811">
    <property type="term" value="F:hydrolase activity, acting on carbon-nitrogen (but not peptide) bonds, in linear amides"/>
    <property type="evidence" value="ECO:0007669"/>
    <property type="project" value="InterPro"/>
</dbReference>
<sequence>MRRLLAARKALIALASISAALICVAALAGTMLLRLSLPRLEGDVKAPGLSAPVSVARDVRGAPTLSGRSRADLAWALGYLHAQERFFQMDLQRRSAAGELAELVGPAALPADRAARLHRFRHRAVARLETIAPEERAILDAYVAGVNRGLGDLAAPPFEYLLLAKGPQPWRTEDSILVAYAMYLTLQEPDGLTERRRGDAIEALGRPMAEFLFPGGTSFDAAMDGSFLPAPAFPSQGVKHARNVAPFGDVDEAPAVPGSNSFAVAGALSGSGAAIVENDMHLRLREPNIWYRARLKAEEPALDITGVTLPGAPTVVVGSNGRVAWGFTNSMVDTSDVVILEAVDGDADRYQTPDGPKPLRRFEETLCATCAATEKLTVEESIWGPVIGLDSKGRKLAYRWVAHDPIAVNLQGSLALERAQSAGEALAVAHELGVPHQNIVVGDVYGAIGWTVTSPIPRRFGHDGRTPASWADGEKGWSGYLSTQDTPTVLNPESGRVWTANARVVGGEALQKLGCGAYAHGARAGQIRDALLAKPRFDEQDLLAIALDDRGGVLERWRDLLLQRLRARTHEPRYADLIPQVENWGGRAAPDSVGYRLVRSFRHQLISSIYARYMAGMPDIATPLARPGAARFATPQADEPAWRLISEKPERLVPPGFKSWDEVMDAALEKLLSEIETEAGGKLDAFTWGSFCRAGIKHALTLALPALGAWLDPPDEPLAGDLYQPRVAGPGFGASERFVVSPGHEEKGVFHMPTGQSGHPLSPYYNAGHGDWAQGRPAPFLPGETKWLLRFSPG</sequence>
<dbReference type="Gene3D" id="3.60.20.10">
    <property type="entry name" value="Glutamine Phosphoribosylpyrophosphate, subunit 1, domain 1"/>
    <property type="match status" value="1"/>
</dbReference>
<dbReference type="GO" id="GO:0046872">
    <property type="term" value="F:metal ion binding"/>
    <property type="evidence" value="ECO:0007669"/>
    <property type="project" value="UniProtKB-KW"/>
</dbReference>
<name>A0A1W6MQG3_9HYPH</name>
<reference evidence="6 7" key="1">
    <citation type="submission" date="2017-02" db="EMBL/GenBank/DDBJ databases">
        <authorList>
            <person name="Peterson S.W."/>
        </authorList>
    </citation>
    <scope>NUCLEOTIDE SEQUENCE [LARGE SCALE GENOMIC DNA]</scope>
    <source>
        <strain evidence="6 7">S285</strain>
    </source>
</reference>
<evidence type="ECO:0000256" key="4">
    <source>
        <dbReference type="PIRSR" id="PIRSR001227-1"/>
    </source>
</evidence>
<evidence type="ECO:0000313" key="7">
    <source>
        <dbReference type="Proteomes" id="UP000193978"/>
    </source>
</evidence>
<comment type="cofactor">
    <cofactor evidence="5">
        <name>Ca(2+)</name>
        <dbReference type="ChEBI" id="CHEBI:29108"/>
    </cofactor>
    <text evidence="5">Binds 1 Ca(2+) ion per dimer.</text>
</comment>
<dbReference type="Gene3D" id="2.30.120.10">
    <property type="match status" value="1"/>
</dbReference>
<protein>
    <recommendedName>
        <fullName evidence="8">Penicillin acylase family protein</fullName>
    </recommendedName>
</protein>
<keyword evidence="3" id="KW-0865">Zymogen</keyword>
<dbReference type="InterPro" id="IPR043147">
    <property type="entry name" value="Penicillin_amidase_A-knob"/>
</dbReference>
<dbReference type="InterPro" id="IPR023343">
    <property type="entry name" value="Penicillin_amidase_dom1"/>
</dbReference>
<evidence type="ECO:0000256" key="2">
    <source>
        <dbReference type="ARBA" id="ARBA00022801"/>
    </source>
</evidence>
<feature type="binding site" evidence="5">
    <location>
        <position position="336"/>
    </location>
    <ligand>
        <name>Ca(2+)</name>
        <dbReference type="ChEBI" id="CHEBI:29108"/>
    </ligand>
</feature>
<keyword evidence="7" id="KW-1185">Reference proteome</keyword>
<dbReference type="STRING" id="655015.B1812_00685"/>
<keyword evidence="5" id="KW-0479">Metal-binding</keyword>
<dbReference type="RefSeq" id="WP_085769875.1">
    <property type="nucleotide sequence ID" value="NZ_AP027149.1"/>
</dbReference>
<organism evidence="6 7">
    <name type="scientific">Methylocystis bryophila</name>
    <dbReference type="NCBI Taxonomy" id="655015"/>
    <lineage>
        <taxon>Bacteria</taxon>
        <taxon>Pseudomonadati</taxon>
        <taxon>Pseudomonadota</taxon>
        <taxon>Alphaproteobacteria</taxon>
        <taxon>Hyphomicrobiales</taxon>
        <taxon>Methylocystaceae</taxon>
        <taxon>Methylocystis</taxon>
    </lineage>
</organism>
<evidence type="ECO:0000256" key="3">
    <source>
        <dbReference type="ARBA" id="ARBA00023145"/>
    </source>
</evidence>
<dbReference type="Gene3D" id="1.10.1400.10">
    <property type="match status" value="1"/>
</dbReference>
<evidence type="ECO:0000256" key="1">
    <source>
        <dbReference type="ARBA" id="ARBA00006586"/>
    </source>
</evidence>
<dbReference type="AlphaFoldDB" id="A0A1W6MQG3"/>
<dbReference type="PIRSF" id="PIRSF001227">
    <property type="entry name" value="Pen_acylase"/>
    <property type="match status" value="1"/>
</dbReference>
<dbReference type="Gene3D" id="1.10.439.10">
    <property type="entry name" value="Penicillin Amidohydrolase, domain 1"/>
    <property type="match status" value="1"/>
</dbReference>
<dbReference type="SUPFAM" id="SSF56235">
    <property type="entry name" value="N-terminal nucleophile aminohydrolases (Ntn hydrolases)"/>
    <property type="match status" value="1"/>
</dbReference>
<keyword evidence="2" id="KW-0378">Hydrolase</keyword>